<name>A0A2Z7DCY5_9LAMI</name>
<reference evidence="2 3" key="1">
    <citation type="journal article" date="2015" name="Proc. Natl. Acad. Sci. U.S.A.">
        <title>The resurrection genome of Boea hygrometrica: A blueprint for survival of dehydration.</title>
        <authorList>
            <person name="Xiao L."/>
            <person name="Yang G."/>
            <person name="Zhang L."/>
            <person name="Yang X."/>
            <person name="Zhao S."/>
            <person name="Ji Z."/>
            <person name="Zhou Q."/>
            <person name="Hu M."/>
            <person name="Wang Y."/>
            <person name="Chen M."/>
            <person name="Xu Y."/>
            <person name="Jin H."/>
            <person name="Xiao X."/>
            <person name="Hu G."/>
            <person name="Bao F."/>
            <person name="Hu Y."/>
            <person name="Wan P."/>
            <person name="Li L."/>
            <person name="Deng X."/>
            <person name="Kuang T."/>
            <person name="Xiang C."/>
            <person name="Zhu J.K."/>
            <person name="Oliver M.J."/>
            <person name="He Y."/>
        </authorList>
    </citation>
    <scope>NUCLEOTIDE SEQUENCE [LARGE SCALE GENOMIC DNA]</scope>
    <source>
        <strain evidence="3">cv. XS01</strain>
    </source>
</reference>
<proteinExistence type="predicted"/>
<dbReference type="AlphaFoldDB" id="A0A2Z7DCY5"/>
<organism evidence="2 3">
    <name type="scientific">Dorcoceras hygrometricum</name>
    <dbReference type="NCBI Taxonomy" id="472368"/>
    <lineage>
        <taxon>Eukaryota</taxon>
        <taxon>Viridiplantae</taxon>
        <taxon>Streptophyta</taxon>
        <taxon>Embryophyta</taxon>
        <taxon>Tracheophyta</taxon>
        <taxon>Spermatophyta</taxon>
        <taxon>Magnoliopsida</taxon>
        <taxon>eudicotyledons</taxon>
        <taxon>Gunneridae</taxon>
        <taxon>Pentapetalae</taxon>
        <taxon>asterids</taxon>
        <taxon>lamiids</taxon>
        <taxon>Lamiales</taxon>
        <taxon>Gesneriaceae</taxon>
        <taxon>Didymocarpoideae</taxon>
        <taxon>Trichosporeae</taxon>
        <taxon>Loxocarpinae</taxon>
        <taxon>Dorcoceras</taxon>
    </lineage>
</organism>
<evidence type="ECO:0000313" key="3">
    <source>
        <dbReference type="Proteomes" id="UP000250235"/>
    </source>
</evidence>
<keyword evidence="3" id="KW-1185">Reference proteome</keyword>
<evidence type="ECO:0000256" key="1">
    <source>
        <dbReference type="SAM" id="MobiDB-lite"/>
    </source>
</evidence>
<accession>A0A2Z7DCY5</accession>
<protein>
    <recommendedName>
        <fullName evidence="4">Mucin-2-like</fullName>
    </recommendedName>
</protein>
<dbReference type="Proteomes" id="UP000250235">
    <property type="component" value="Unassembled WGS sequence"/>
</dbReference>
<evidence type="ECO:0008006" key="4">
    <source>
        <dbReference type="Google" id="ProtNLM"/>
    </source>
</evidence>
<dbReference type="OrthoDB" id="1751168at2759"/>
<dbReference type="EMBL" id="KQ987421">
    <property type="protein sequence ID" value="KZV57174.1"/>
    <property type="molecule type" value="Genomic_DNA"/>
</dbReference>
<gene>
    <name evidence="2" type="ORF">F511_13409</name>
</gene>
<sequence length="288" mass="31598">MAASFSVNTLQVDFESVLGMEHFGMVRMFKTLENTVLKGFFNATGSVYEAAVVEFFANAKVIAGTIVSSVTNRKVALTKEIFAKAFGLPTEGATSFLDVPKETVMEMRNSSEVADMDHQGPNTSNLQMVVYTGEREENTCIYFEEDADSSHAGSQQVFVSSPPACHDADIKLEEHDFGTYKRAIYAKMGTVAANVVSSQTSLETSLVRQFTEHQLQIASEPDYVKLQLEELVNHLKELGDARKGEGGQSGRPGEGPSRQGEGPSSTMDKGPNYRRGEGSSSYKRSRWF</sequence>
<feature type="region of interest" description="Disordered" evidence="1">
    <location>
        <begin position="240"/>
        <end position="288"/>
    </location>
</feature>
<evidence type="ECO:0000313" key="2">
    <source>
        <dbReference type="EMBL" id="KZV57174.1"/>
    </source>
</evidence>